<dbReference type="AlphaFoldDB" id="A0A3B0UL16"/>
<dbReference type="InterPro" id="IPR013785">
    <property type="entry name" value="Aldolase_TIM"/>
</dbReference>
<evidence type="ECO:0000313" key="1">
    <source>
        <dbReference type="EMBL" id="VAW31735.1"/>
    </source>
</evidence>
<feature type="non-terminal residue" evidence="1">
    <location>
        <position position="29"/>
    </location>
</feature>
<dbReference type="EMBL" id="UOEU01000280">
    <property type="protein sequence ID" value="VAW31735.1"/>
    <property type="molecule type" value="Genomic_DNA"/>
</dbReference>
<name>A0A3B0UL16_9ZZZZ</name>
<gene>
    <name evidence="1" type="ORF">MNBD_CHLOROFLEXI01-4588</name>
</gene>
<dbReference type="Gene3D" id="3.20.20.70">
    <property type="entry name" value="Aldolase class I"/>
    <property type="match status" value="1"/>
</dbReference>
<proteinExistence type="predicted"/>
<organism evidence="1">
    <name type="scientific">hydrothermal vent metagenome</name>
    <dbReference type="NCBI Taxonomy" id="652676"/>
    <lineage>
        <taxon>unclassified sequences</taxon>
        <taxon>metagenomes</taxon>
        <taxon>ecological metagenomes</taxon>
    </lineage>
</organism>
<protein>
    <submittedName>
        <fullName evidence="1">Uncharacterized protein</fullName>
    </submittedName>
</protein>
<sequence>MSKLHELFNLGQSIWYDNISREMLDSGKL</sequence>
<accession>A0A3B0UL16</accession>
<reference evidence="1" key="1">
    <citation type="submission" date="2018-06" db="EMBL/GenBank/DDBJ databases">
        <authorList>
            <person name="Zhirakovskaya E."/>
        </authorList>
    </citation>
    <scope>NUCLEOTIDE SEQUENCE</scope>
</reference>